<comment type="caution">
    <text evidence="1">The sequence shown here is derived from an EMBL/GenBank/DDBJ whole genome shotgun (WGS) entry which is preliminary data.</text>
</comment>
<reference evidence="1" key="2">
    <citation type="submission" date="2021-01" db="EMBL/GenBank/DDBJ databases">
        <authorList>
            <person name="Schikora-Tamarit M.A."/>
        </authorList>
    </citation>
    <scope>NUCLEOTIDE SEQUENCE</scope>
    <source>
        <strain evidence="1">CBS6075</strain>
    </source>
</reference>
<accession>A0A9P8T7B1</accession>
<sequence length="417" mass="46088">MYAPPWTVASKNLFAIQQGERLFKVSNKVVDVLDTNTDSEKIRSDSRGLLLLIRKLFVSSGPWVDDQRLGVSNIGQVREQFEVVDKPRTALLELVVRRVVDWLHTKGEHSSESVDEIFLCVLVVFVRLQSRIRDPRNVWRLLKVLGQLQGVGCVSFSSECQSLESLQKQERAKWIQSWTKVSKQLNSHVQDVGKVAEDVVQNDSVVSLGRLGELRILLWPVFEVETVIFGHVFVNDDSSNCVSVATNPFGSRVDNNVGSEIERLTEVTSRSESVVNHHRNTLGVCKVDDLSKVGHIVLWVTNGLQVDGLGFVVHQVSETFNRVTLGESGLNSQSLESDLELVVGSSVEEGGGDNIVSSMSQSSNSQELGSLARSCGNGSRTVFQSCDSLLKHVCGRVHQSGVNVPWLSEPKKICSVL</sequence>
<evidence type="ECO:0000313" key="1">
    <source>
        <dbReference type="EMBL" id="KAH3668973.1"/>
    </source>
</evidence>
<keyword evidence="2" id="KW-1185">Reference proteome</keyword>
<gene>
    <name evidence="1" type="ORF">OGAPHI_002728</name>
</gene>
<dbReference type="GeneID" id="70234695"/>
<name>A0A9P8T7B1_9ASCO</name>
<dbReference type="AlphaFoldDB" id="A0A9P8T7B1"/>
<evidence type="ECO:0000313" key="2">
    <source>
        <dbReference type="Proteomes" id="UP000769157"/>
    </source>
</evidence>
<dbReference type="Proteomes" id="UP000769157">
    <property type="component" value="Unassembled WGS sequence"/>
</dbReference>
<organism evidence="1 2">
    <name type="scientific">Ogataea philodendri</name>
    <dbReference type="NCBI Taxonomy" id="1378263"/>
    <lineage>
        <taxon>Eukaryota</taxon>
        <taxon>Fungi</taxon>
        <taxon>Dikarya</taxon>
        <taxon>Ascomycota</taxon>
        <taxon>Saccharomycotina</taxon>
        <taxon>Pichiomycetes</taxon>
        <taxon>Pichiales</taxon>
        <taxon>Pichiaceae</taxon>
        <taxon>Ogataea</taxon>
    </lineage>
</organism>
<reference evidence="1" key="1">
    <citation type="journal article" date="2021" name="Open Biol.">
        <title>Shared evolutionary footprints suggest mitochondrial oxidative damage underlies multiple complex I losses in fungi.</title>
        <authorList>
            <person name="Schikora-Tamarit M.A."/>
            <person name="Marcet-Houben M."/>
            <person name="Nosek J."/>
            <person name="Gabaldon T."/>
        </authorList>
    </citation>
    <scope>NUCLEOTIDE SEQUENCE</scope>
    <source>
        <strain evidence="1">CBS6075</strain>
    </source>
</reference>
<proteinExistence type="predicted"/>
<dbReference type="EMBL" id="JAEUBE010000158">
    <property type="protein sequence ID" value="KAH3668973.1"/>
    <property type="molecule type" value="Genomic_DNA"/>
</dbReference>
<dbReference type="RefSeq" id="XP_046063387.1">
    <property type="nucleotide sequence ID" value="XM_046203630.1"/>
</dbReference>
<protein>
    <submittedName>
        <fullName evidence="1">Uncharacterized protein</fullName>
    </submittedName>
</protein>